<dbReference type="VEuPathDB" id="PiroplasmaDB:BEWA_051360"/>
<dbReference type="AlphaFoldDB" id="L1LCS7"/>
<dbReference type="EC" id="1.1.1.91" evidence="4"/>
<dbReference type="InterPro" id="IPR023210">
    <property type="entry name" value="NADP_OxRdtase_dom"/>
</dbReference>
<dbReference type="InterPro" id="IPR050523">
    <property type="entry name" value="AKR_Detox_Biosynth"/>
</dbReference>
<dbReference type="OrthoDB" id="2310150at2759"/>
<dbReference type="Gene3D" id="3.20.20.100">
    <property type="entry name" value="NADP-dependent oxidoreductase domain"/>
    <property type="match status" value="1"/>
</dbReference>
<dbReference type="Pfam" id="PF00248">
    <property type="entry name" value="Aldo_ket_red"/>
    <property type="match status" value="1"/>
</dbReference>
<sequence>MRPKGLQFICSLVALTHFILFSKFYLVFQCYIQHVHSVSRFSGYFNNFKTAIDHVDIPCIKFNTRAPNTTLKDRSKLHGSTFFQQIYSRSRDSRVKNVEKRKQSLPGLYTFLRSRPRYFFIGTKLSLVNVNDGRNCSNNSYRRHIIVKSRKKNNAKIPEETSKGAHKDSNVDSEEKNYNFDVDDIIFGDPKRLTGDKYYSNANEKKRKPRNEEAQVLWEKYKHLFKPLETLEEKSEKILKLPVTTINVKGVEIDVRIGSLGLPWYIDSENAQKLKSLYDEEVFMYITRNKKYGYHFFPHGNHEINFVPLPGLPATFLPNITVVEHREDIPGYDHITVLHDSARNYTWTYQRSSMEFVKSSIELGSSDAYKLKDKKIIPIPQKPQMGPKAYIPKNYFNERDCFPTMFPRKTPDTGIFRQPKLDDFLRMKFAVRVGEEVDEEAAPYGYYREYQNFWPTVEIKDNENVPPIRYRRLGNSQLVVSEIALGTMSFGSSVSEADAFKMLDYAYDNCTINFFDTAELYPLPASPERFGTAERILGKWIKNRGENFRSKVIISTKIASRSPNLEWLRDTSLSKENIIKAVDNSLERLGTDYIDLLQFHWPDRYVPMHETGDYEQVLFDVDSMNDYSPVPMEEQLEAIDLLIKQGKIRAWGLSNETPWGVLKFWHLSKAMNIQEPASVQLNYNLLCRNDLEKGFIELARPQNTGIGIIAYGALAGGILTGKYLEYMDATTSARLLRFPSYMTRYRGSLAAKAVQEYYEIALSFKLPNLSVMALRWVYTRPFICNTIIGASDLYQLRENVHCLNPELPITDLMERKINQVHWKWRDPLRIVQ</sequence>
<evidence type="ECO:0000313" key="5">
    <source>
        <dbReference type="Proteomes" id="UP000031512"/>
    </source>
</evidence>
<dbReference type="SUPFAM" id="SSF51430">
    <property type="entry name" value="NAD(P)-linked oxidoreductase"/>
    <property type="match status" value="1"/>
</dbReference>
<dbReference type="RefSeq" id="XP_004832536.1">
    <property type="nucleotide sequence ID" value="XM_004832479.1"/>
</dbReference>
<dbReference type="PRINTS" id="PR00069">
    <property type="entry name" value="ALDKETRDTASE"/>
</dbReference>
<dbReference type="PANTHER" id="PTHR43364:SF4">
    <property type="entry name" value="NAD(P)-LINKED OXIDOREDUCTASE SUPERFAMILY PROTEIN"/>
    <property type="match status" value="1"/>
</dbReference>
<dbReference type="STRING" id="1537102.L1LCS7"/>
<keyword evidence="5" id="KW-1185">Reference proteome</keyword>
<comment type="caution">
    <text evidence="4">The sequence shown here is derived from an EMBL/GenBank/DDBJ whole genome shotgun (WGS) entry which is preliminary data.</text>
</comment>
<organism evidence="4 5">
    <name type="scientific">Theileria equi strain WA</name>
    <dbReference type="NCBI Taxonomy" id="1537102"/>
    <lineage>
        <taxon>Eukaryota</taxon>
        <taxon>Sar</taxon>
        <taxon>Alveolata</taxon>
        <taxon>Apicomplexa</taxon>
        <taxon>Aconoidasida</taxon>
        <taxon>Piroplasmida</taxon>
        <taxon>Theileriidae</taxon>
        <taxon>Theileria</taxon>
    </lineage>
</organism>
<evidence type="ECO:0000256" key="1">
    <source>
        <dbReference type="ARBA" id="ARBA00023002"/>
    </source>
</evidence>
<feature type="domain" description="NADP-dependent oxidoreductase" evidence="3">
    <location>
        <begin position="482"/>
        <end position="811"/>
    </location>
</feature>
<feature type="compositionally biased region" description="Basic and acidic residues" evidence="2">
    <location>
        <begin position="157"/>
        <end position="172"/>
    </location>
</feature>
<evidence type="ECO:0000313" key="4">
    <source>
        <dbReference type="EMBL" id="EKX73084.1"/>
    </source>
</evidence>
<gene>
    <name evidence="4" type="ORF">BEWA_051360</name>
</gene>
<name>L1LCS7_THEEQ</name>
<keyword evidence="1 4" id="KW-0560">Oxidoreductase</keyword>
<dbReference type="InterPro" id="IPR020471">
    <property type="entry name" value="AKR"/>
</dbReference>
<dbReference type="GO" id="GO:0047681">
    <property type="term" value="F:aryl-alcohol dehydrogenase (NADP+) activity"/>
    <property type="evidence" value="ECO:0007669"/>
    <property type="project" value="UniProtKB-EC"/>
</dbReference>
<dbReference type="InterPro" id="IPR036812">
    <property type="entry name" value="NAD(P)_OxRdtase_dom_sf"/>
</dbReference>
<protein>
    <submittedName>
        <fullName evidence="4">Oxidoreductase, aldo/keto reductase family member protein</fullName>
        <ecNumber evidence="4">1.1.1.91</ecNumber>
    </submittedName>
</protein>
<dbReference type="Proteomes" id="UP000031512">
    <property type="component" value="Unassembled WGS sequence"/>
</dbReference>
<accession>L1LCS7</accession>
<dbReference type="GeneID" id="15803067"/>
<proteinExistence type="predicted"/>
<evidence type="ECO:0000259" key="3">
    <source>
        <dbReference type="Pfam" id="PF00248"/>
    </source>
</evidence>
<dbReference type="CDD" id="cd19094">
    <property type="entry name" value="AKR_Tas-like"/>
    <property type="match status" value="1"/>
</dbReference>
<reference evidence="4 5" key="1">
    <citation type="journal article" date="2012" name="BMC Genomics">
        <title>Comparative genomic analysis and phylogenetic position of Theileria equi.</title>
        <authorList>
            <person name="Kappmeyer L.S."/>
            <person name="Thiagarajan M."/>
            <person name="Herndon D.R."/>
            <person name="Ramsay J.D."/>
            <person name="Caler E."/>
            <person name="Djikeng A."/>
            <person name="Gillespie J.J."/>
            <person name="Lau A.O."/>
            <person name="Roalson E.H."/>
            <person name="Silva J.C."/>
            <person name="Silva M.G."/>
            <person name="Suarez C.E."/>
            <person name="Ueti M.W."/>
            <person name="Nene V.M."/>
            <person name="Mealey R.H."/>
            <person name="Knowles D.P."/>
            <person name="Brayton K.A."/>
        </authorList>
    </citation>
    <scope>NUCLEOTIDE SEQUENCE [LARGE SCALE GENOMIC DNA]</scope>
    <source>
        <strain evidence="4 5">WA</strain>
    </source>
</reference>
<evidence type="ECO:0000256" key="2">
    <source>
        <dbReference type="SAM" id="MobiDB-lite"/>
    </source>
</evidence>
<dbReference type="PANTHER" id="PTHR43364">
    <property type="entry name" value="NADH-SPECIFIC METHYLGLYOXAL REDUCTASE-RELATED"/>
    <property type="match status" value="1"/>
</dbReference>
<feature type="region of interest" description="Disordered" evidence="2">
    <location>
        <begin position="150"/>
        <end position="172"/>
    </location>
</feature>
<dbReference type="EMBL" id="ACOU01000003">
    <property type="protein sequence ID" value="EKX73084.1"/>
    <property type="molecule type" value="Genomic_DNA"/>
</dbReference>
<dbReference type="eggNOG" id="KOG1575">
    <property type="taxonomic scope" value="Eukaryota"/>
</dbReference>
<dbReference type="KEGG" id="beq:BEWA_051360"/>